<evidence type="ECO:0000256" key="1">
    <source>
        <dbReference type="SAM" id="MobiDB-lite"/>
    </source>
</evidence>
<sequence length="139" mass="16212">MPHSHSHRSSHSHAKTSTASELRKANRPDSKAEPHPSHQWRESNRSRPANTKISLTKLIERDAPLQTNSQLVLMYGPFQTEMLPEAGQGVASWIKDCLRKHGLPSLVRFDYRRRAQIFRRDEFQPWLEPLLERQSYPSY</sequence>
<reference evidence="2 3" key="2">
    <citation type="submission" date="2018-03" db="EMBL/GenBank/DDBJ databases">
        <title>The ancient ancestry and fast evolution of plastids.</title>
        <authorList>
            <person name="Moore K.R."/>
            <person name="Magnabosco C."/>
            <person name="Momper L."/>
            <person name="Gold D.A."/>
            <person name="Bosak T."/>
            <person name="Fournier G.P."/>
        </authorList>
    </citation>
    <scope>NUCLEOTIDE SEQUENCE [LARGE SCALE GENOMIC DNA]</scope>
    <source>
        <strain evidence="2 3">ULC007</strain>
    </source>
</reference>
<feature type="region of interest" description="Disordered" evidence="1">
    <location>
        <begin position="1"/>
        <end position="52"/>
    </location>
</feature>
<reference evidence="2 3" key="1">
    <citation type="submission" date="2018-02" db="EMBL/GenBank/DDBJ databases">
        <authorList>
            <person name="Cohen D.B."/>
            <person name="Kent A.D."/>
        </authorList>
    </citation>
    <scope>NUCLEOTIDE SEQUENCE [LARGE SCALE GENOMIC DNA]</scope>
    <source>
        <strain evidence="2 3">ULC007</strain>
    </source>
</reference>
<protein>
    <submittedName>
        <fullName evidence="2">Uncharacterized protein</fullName>
    </submittedName>
</protein>
<organism evidence="2 3">
    <name type="scientific">Phormidesmis priestleyi ULC007</name>
    <dbReference type="NCBI Taxonomy" id="1920490"/>
    <lineage>
        <taxon>Bacteria</taxon>
        <taxon>Bacillati</taxon>
        <taxon>Cyanobacteriota</taxon>
        <taxon>Cyanophyceae</taxon>
        <taxon>Leptolyngbyales</taxon>
        <taxon>Leptolyngbyaceae</taxon>
        <taxon>Phormidesmis</taxon>
    </lineage>
</organism>
<accession>A0A2T1DDB2</accession>
<name>A0A2T1DDB2_9CYAN</name>
<dbReference type="Proteomes" id="UP000238634">
    <property type="component" value="Unassembled WGS sequence"/>
</dbReference>
<dbReference type="EMBL" id="PVWG01000017">
    <property type="protein sequence ID" value="PSB18465.1"/>
    <property type="molecule type" value="Genomic_DNA"/>
</dbReference>
<comment type="caution">
    <text evidence="2">The sequence shown here is derived from an EMBL/GenBank/DDBJ whole genome shotgun (WGS) entry which is preliminary data.</text>
</comment>
<feature type="compositionally biased region" description="Basic residues" evidence="1">
    <location>
        <begin position="1"/>
        <end position="14"/>
    </location>
</feature>
<evidence type="ECO:0000313" key="3">
    <source>
        <dbReference type="Proteomes" id="UP000238634"/>
    </source>
</evidence>
<dbReference type="STRING" id="1920490.GCA_001895925_05057"/>
<dbReference type="OrthoDB" id="530938at2"/>
<proteinExistence type="predicted"/>
<dbReference type="AlphaFoldDB" id="A0A2T1DDB2"/>
<dbReference type="RefSeq" id="WP_083582985.1">
    <property type="nucleotide sequence ID" value="NZ_MPPI01000018.1"/>
</dbReference>
<feature type="compositionally biased region" description="Basic and acidic residues" evidence="1">
    <location>
        <begin position="21"/>
        <end position="45"/>
    </location>
</feature>
<gene>
    <name evidence="2" type="ORF">C7B65_15335</name>
</gene>
<evidence type="ECO:0000313" key="2">
    <source>
        <dbReference type="EMBL" id="PSB18465.1"/>
    </source>
</evidence>
<keyword evidence="3" id="KW-1185">Reference proteome</keyword>